<comment type="caution">
    <text evidence="3">The sequence shown here is derived from an EMBL/GenBank/DDBJ whole genome shotgun (WGS) entry which is preliminary data.</text>
</comment>
<dbReference type="EMBL" id="BOMG01000080">
    <property type="protein sequence ID" value="GID58070.1"/>
    <property type="molecule type" value="Genomic_DNA"/>
</dbReference>
<feature type="coiled-coil region" evidence="1">
    <location>
        <begin position="354"/>
        <end position="391"/>
    </location>
</feature>
<keyword evidence="4" id="KW-1185">Reference proteome</keyword>
<sequence length="559" mass="63692">MSGPDAAAARLTEVVVPQPRQASLAPSTEIPVFGARNRARELAAEVDRLRAEGDLLRAEEGRLREEGDLLRAEEGRLREEGDLLRTERDRLREESDLLRADGGRLREESDLLRADGGRWREEGDLLRAERDQLRADRDRLHEESDLLRAEGDRLRAEGDRLRLDSERFRIDAERYREQLDRYGVAEVRELQEQREFLRDEHARLRRQLDELRQWVAVTEDRALLQEAGFYQYQHPLDDAVGYQQALAALQEEIKAVIRIDGGAVRAASGRTGDGSAGEGRTMPADYAMLMLRAYNAEADNLVRTLQPHKLPAAIDRLGKVAVTIARLGRTMEIRITDEYHRLRVRELGLTADFQEKLVEVREQERDEKARLREQARLHQEFERERAGLQNERLHYANAFAALQAHGDEAGMGPIRERLEAIDNMIADVDYRAANVTAGYVYVISNLGAFGENMIKIGMTRRLDPMDRVREMGDASVPFGFDVHALFFSDDAAGIEAQMHARFAGRRVNQVNPRREFFYATPAEAKQHLMDLTGNLLRYEEIPAALEFRQSRQAAGAGPQ</sequence>
<accession>A0ABQ3XHW0</accession>
<evidence type="ECO:0000259" key="2">
    <source>
        <dbReference type="SMART" id="SM00974"/>
    </source>
</evidence>
<evidence type="ECO:0000256" key="1">
    <source>
        <dbReference type="SAM" id="Coils"/>
    </source>
</evidence>
<protein>
    <recommendedName>
        <fullName evidence="2">Bacteriophage T5 Orf172 DNA-binding domain-containing protein</fullName>
    </recommendedName>
</protein>
<feature type="coiled-coil region" evidence="1">
    <location>
        <begin position="187"/>
        <end position="214"/>
    </location>
</feature>
<dbReference type="InterPro" id="IPR025280">
    <property type="entry name" value="SNIPE"/>
</dbReference>
<dbReference type="InterPro" id="IPR018306">
    <property type="entry name" value="Phage_T5_Orf172_DNA-bd"/>
</dbReference>
<gene>
    <name evidence="3" type="ORF">Aco03nite_064740</name>
</gene>
<dbReference type="Pfam" id="PF13250">
    <property type="entry name" value="SNIPE"/>
    <property type="match status" value="1"/>
</dbReference>
<dbReference type="Pfam" id="PF13455">
    <property type="entry name" value="MUG113"/>
    <property type="match status" value="1"/>
</dbReference>
<feature type="coiled-coil region" evidence="1">
    <location>
        <begin position="123"/>
        <end position="157"/>
    </location>
</feature>
<evidence type="ECO:0000313" key="3">
    <source>
        <dbReference type="EMBL" id="GID58070.1"/>
    </source>
</evidence>
<dbReference type="Proteomes" id="UP000612282">
    <property type="component" value="Unassembled WGS sequence"/>
</dbReference>
<evidence type="ECO:0000313" key="4">
    <source>
        <dbReference type="Proteomes" id="UP000612282"/>
    </source>
</evidence>
<name>A0ABQ3XHW0_9ACTN</name>
<organism evidence="3 4">
    <name type="scientific">Actinoplanes couchii</name>
    <dbReference type="NCBI Taxonomy" id="403638"/>
    <lineage>
        <taxon>Bacteria</taxon>
        <taxon>Bacillati</taxon>
        <taxon>Actinomycetota</taxon>
        <taxon>Actinomycetes</taxon>
        <taxon>Micromonosporales</taxon>
        <taxon>Micromonosporaceae</taxon>
        <taxon>Actinoplanes</taxon>
    </lineage>
</organism>
<dbReference type="SMART" id="SM00974">
    <property type="entry name" value="T5orf172"/>
    <property type="match status" value="1"/>
</dbReference>
<reference evidence="3 4" key="1">
    <citation type="submission" date="2021-01" db="EMBL/GenBank/DDBJ databases">
        <title>Whole genome shotgun sequence of Actinoplanes couchii NBRC 106145.</title>
        <authorList>
            <person name="Komaki H."/>
            <person name="Tamura T."/>
        </authorList>
    </citation>
    <scope>NUCLEOTIDE SEQUENCE [LARGE SCALE GENOMIC DNA]</scope>
    <source>
        <strain evidence="3 4">NBRC 106145</strain>
    </source>
</reference>
<proteinExistence type="predicted"/>
<feature type="coiled-coil region" evidence="1">
    <location>
        <begin position="32"/>
        <end position="59"/>
    </location>
</feature>
<feature type="domain" description="Bacteriophage T5 Orf172 DNA-binding" evidence="2">
    <location>
        <begin position="448"/>
        <end position="531"/>
    </location>
</feature>
<keyword evidence="1" id="KW-0175">Coiled coil</keyword>